<dbReference type="PANTHER" id="PTHR30055">
    <property type="entry name" value="HTH-TYPE TRANSCRIPTIONAL REGULATOR RUTR"/>
    <property type="match status" value="1"/>
</dbReference>
<accession>A0ABP4K9K8</accession>
<keyword evidence="1" id="KW-0805">Transcription regulation</keyword>
<evidence type="ECO:0000259" key="5">
    <source>
        <dbReference type="PROSITE" id="PS50977"/>
    </source>
</evidence>
<feature type="DNA-binding region" description="H-T-H motif" evidence="4">
    <location>
        <begin position="33"/>
        <end position="52"/>
    </location>
</feature>
<dbReference type="Gene3D" id="1.10.357.10">
    <property type="entry name" value="Tetracycline Repressor, domain 2"/>
    <property type="match status" value="1"/>
</dbReference>
<dbReference type="PANTHER" id="PTHR30055:SF234">
    <property type="entry name" value="HTH-TYPE TRANSCRIPTIONAL REGULATOR BETI"/>
    <property type="match status" value="1"/>
</dbReference>
<dbReference type="NCBIfam" id="NF041196">
    <property type="entry name" value="ScbR_bind_reg"/>
    <property type="match status" value="1"/>
</dbReference>
<dbReference type="InterPro" id="IPR036271">
    <property type="entry name" value="Tet_transcr_reg_TetR-rel_C_sf"/>
</dbReference>
<evidence type="ECO:0000256" key="4">
    <source>
        <dbReference type="PROSITE-ProRule" id="PRU00335"/>
    </source>
</evidence>
<evidence type="ECO:0000313" key="6">
    <source>
        <dbReference type="EMBL" id="GAA1500143.1"/>
    </source>
</evidence>
<comment type="caution">
    <text evidence="6">The sequence shown here is derived from an EMBL/GenBank/DDBJ whole genome shotgun (WGS) entry which is preliminary data.</text>
</comment>
<gene>
    <name evidence="6" type="ORF">GCM10009787_77350</name>
</gene>
<keyword evidence="7" id="KW-1185">Reference proteome</keyword>
<sequence>MPTANRERAARTRQRILLAAAEVFDETGYERAAVTQIVERAGLTLGALYFHFGSKQGLAEALMNAQPATIEPHLDSTGLQRLVDITLVWADRMRRDPILRAGVRLAVEQGSHGMNDASSFEEWRSLMRDHLDVARKAGELREGVDPDRVARFVVGACTGMQVYSQLATQRADLIQRVCDMWALLLPGIASAPVADGIQAGPERVPAS</sequence>
<organism evidence="6 7">
    <name type="scientific">Streptomyces bangladeshensis</name>
    <dbReference type="NCBI Taxonomy" id="295352"/>
    <lineage>
        <taxon>Bacteria</taxon>
        <taxon>Bacillati</taxon>
        <taxon>Actinomycetota</taxon>
        <taxon>Actinomycetes</taxon>
        <taxon>Kitasatosporales</taxon>
        <taxon>Streptomycetaceae</taxon>
        <taxon>Streptomyces</taxon>
    </lineage>
</organism>
<dbReference type="PROSITE" id="PS50977">
    <property type="entry name" value="HTH_TETR_2"/>
    <property type="match status" value="1"/>
</dbReference>
<dbReference type="InterPro" id="IPR050109">
    <property type="entry name" value="HTH-type_TetR-like_transc_reg"/>
</dbReference>
<dbReference type="Proteomes" id="UP001501391">
    <property type="component" value="Unassembled WGS sequence"/>
</dbReference>
<name>A0ABP4K9K8_9ACTN</name>
<feature type="domain" description="HTH tetR-type" evidence="5">
    <location>
        <begin position="10"/>
        <end position="70"/>
    </location>
</feature>
<proteinExistence type="predicted"/>
<protein>
    <submittedName>
        <fullName evidence="6">ScbR family autoregulator-binding transcription factor</fullName>
    </submittedName>
</protein>
<keyword evidence="2 4" id="KW-0238">DNA-binding</keyword>
<dbReference type="Pfam" id="PF00440">
    <property type="entry name" value="TetR_N"/>
    <property type="match status" value="1"/>
</dbReference>
<evidence type="ECO:0000256" key="2">
    <source>
        <dbReference type="ARBA" id="ARBA00023125"/>
    </source>
</evidence>
<dbReference type="InterPro" id="IPR009057">
    <property type="entry name" value="Homeodomain-like_sf"/>
</dbReference>
<evidence type="ECO:0000256" key="3">
    <source>
        <dbReference type="ARBA" id="ARBA00023163"/>
    </source>
</evidence>
<dbReference type="Pfam" id="PF21935">
    <property type="entry name" value="TetR_C_45"/>
    <property type="match status" value="1"/>
</dbReference>
<dbReference type="InterPro" id="IPR047923">
    <property type="entry name" value="ArpA-like"/>
</dbReference>
<evidence type="ECO:0000256" key="1">
    <source>
        <dbReference type="ARBA" id="ARBA00023015"/>
    </source>
</evidence>
<dbReference type="PRINTS" id="PR00455">
    <property type="entry name" value="HTHTETR"/>
</dbReference>
<dbReference type="RefSeq" id="WP_059256338.1">
    <property type="nucleotide sequence ID" value="NZ_BAAAOQ010000043.1"/>
</dbReference>
<dbReference type="InterPro" id="IPR001647">
    <property type="entry name" value="HTH_TetR"/>
</dbReference>
<evidence type="ECO:0000313" key="7">
    <source>
        <dbReference type="Proteomes" id="UP001501391"/>
    </source>
</evidence>
<keyword evidence="3" id="KW-0804">Transcription</keyword>
<reference evidence="7" key="1">
    <citation type="journal article" date="2019" name="Int. J. Syst. Evol. Microbiol.">
        <title>The Global Catalogue of Microorganisms (GCM) 10K type strain sequencing project: providing services to taxonomists for standard genome sequencing and annotation.</title>
        <authorList>
            <consortium name="The Broad Institute Genomics Platform"/>
            <consortium name="The Broad Institute Genome Sequencing Center for Infectious Disease"/>
            <person name="Wu L."/>
            <person name="Ma J."/>
        </authorList>
    </citation>
    <scope>NUCLEOTIDE SEQUENCE [LARGE SCALE GENOMIC DNA]</scope>
    <source>
        <strain evidence="7">JCM 14924</strain>
    </source>
</reference>
<dbReference type="SUPFAM" id="SSF48498">
    <property type="entry name" value="Tetracyclin repressor-like, C-terminal domain"/>
    <property type="match status" value="1"/>
</dbReference>
<dbReference type="SUPFAM" id="SSF46689">
    <property type="entry name" value="Homeodomain-like"/>
    <property type="match status" value="1"/>
</dbReference>
<dbReference type="EMBL" id="BAAAOQ010000043">
    <property type="protein sequence ID" value="GAA1500143.1"/>
    <property type="molecule type" value="Genomic_DNA"/>
</dbReference>
<dbReference type="InterPro" id="IPR054126">
    <property type="entry name" value="CprB_TetR_C"/>
</dbReference>